<evidence type="ECO:0000313" key="3">
    <source>
        <dbReference type="EMBL" id="SFA99339.1"/>
    </source>
</evidence>
<keyword evidence="4" id="KW-1185">Reference proteome</keyword>
<dbReference type="OrthoDB" id="2893630at2"/>
<evidence type="ECO:0000313" key="4">
    <source>
        <dbReference type="Proteomes" id="UP000198642"/>
    </source>
</evidence>
<evidence type="ECO:0000256" key="1">
    <source>
        <dbReference type="SAM" id="Phobius"/>
    </source>
</evidence>
<dbReference type="STRING" id="237679.SAMN04488072_1056"/>
<proteinExistence type="predicted"/>
<dbReference type="EMBL" id="FOJW01000005">
    <property type="protein sequence ID" value="SFA99339.1"/>
    <property type="molecule type" value="Genomic_DNA"/>
</dbReference>
<reference evidence="3 4" key="1">
    <citation type="submission" date="2016-10" db="EMBL/GenBank/DDBJ databases">
        <authorList>
            <person name="de Groot N.N."/>
        </authorList>
    </citation>
    <scope>NUCLEOTIDE SEQUENCE [LARGE SCALE GENOMIC DNA]</scope>
    <source>
        <strain evidence="3 4">CGMCC 1.3702</strain>
    </source>
</reference>
<dbReference type="AlphaFoldDB" id="A0A1I0XE45"/>
<gene>
    <name evidence="3" type="ORF">SAMN04488072_1056</name>
</gene>
<dbReference type="PROSITE" id="PS51257">
    <property type="entry name" value="PROKAR_LIPOPROTEIN"/>
    <property type="match status" value="1"/>
</dbReference>
<keyword evidence="1" id="KW-0472">Membrane</keyword>
<dbReference type="RefSeq" id="WP_090235755.1">
    <property type="nucleotide sequence ID" value="NZ_FOJW01000005.1"/>
</dbReference>
<accession>A0A1I0XE45</accession>
<name>A0A1I0XE45_9BACI</name>
<feature type="transmembrane region" description="Helical" evidence="1">
    <location>
        <begin position="72"/>
        <end position="99"/>
    </location>
</feature>
<feature type="transmembrane region" description="Helical" evidence="1">
    <location>
        <begin position="6"/>
        <end position="23"/>
    </location>
</feature>
<dbReference type="Pfam" id="PF07331">
    <property type="entry name" value="TctB"/>
    <property type="match status" value="1"/>
</dbReference>
<feature type="transmembrane region" description="Helical" evidence="1">
    <location>
        <begin position="35"/>
        <end position="52"/>
    </location>
</feature>
<dbReference type="InterPro" id="IPR009936">
    <property type="entry name" value="DUF1468"/>
</dbReference>
<protein>
    <submittedName>
        <fullName evidence="3">Tripartite tricarboxylate transporter TctB family protein</fullName>
    </submittedName>
</protein>
<organism evidence="3 4">
    <name type="scientific">Lentibacillus halodurans</name>
    <dbReference type="NCBI Taxonomy" id="237679"/>
    <lineage>
        <taxon>Bacteria</taxon>
        <taxon>Bacillati</taxon>
        <taxon>Bacillota</taxon>
        <taxon>Bacilli</taxon>
        <taxon>Bacillales</taxon>
        <taxon>Bacillaceae</taxon>
        <taxon>Lentibacillus</taxon>
    </lineage>
</organism>
<dbReference type="Proteomes" id="UP000198642">
    <property type="component" value="Unassembled WGS sequence"/>
</dbReference>
<keyword evidence="1" id="KW-1133">Transmembrane helix</keyword>
<feature type="transmembrane region" description="Helical" evidence="1">
    <location>
        <begin position="119"/>
        <end position="141"/>
    </location>
</feature>
<keyword evidence="1" id="KW-0812">Transmembrane</keyword>
<sequence length="152" mass="17197">MQKVNYNTISSVILIIVACLAIWETKGLSEMSYVFPRTIGLILLILSIAYYIKSMIKSSSSKLFEGINKRKVVIMSLSMIGYVILISLFGFLMASMLFIGWMTWYLQQHNTDKSNKAKIVHASISSISISIFFFVLFRYVFVVPLPSGLLFG</sequence>
<feature type="domain" description="DUF1468" evidence="2">
    <location>
        <begin position="9"/>
        <end position="146"/>
    </location>
</feature>
<evidence type="ECO:0000259" key="2">
    <source>
        <dbReference type="Pfam" id="PF07331"/>
    </source>
</evidence>